<dbReference type="PANTHER" id="PTHR46082:SF11">
    <property type="entry name" value="AAA+ ATPASE DOMAIN-CONTAINING PROTEIN-RELATED"/>
    <property type="match status" value="1"/>
</dbReference>
<evidence type="ECO:0000313" key="4">
    <source>
        <dbReference type="Proteomes" id="UP000286045"/>
    </source>
</evidence>
<dbReference type="GO" id="GO:0009116">
    <property type="term" value="P:nucleoside metabolic process"/>
    <property type="evidence" value="ECO:0007669"/>
    <property type="project" value="InterPro"/>
</dbReference>
<proteinExistence type="predicted"/>
<dbReference type="PANTHER" id="PTHR46082">
    <property type="entry name" value="ATP/GTP-BINDING PROTEIN-RELATED"/>
    <property type="match status" value="1"/>
</dbReference>
<accession>A0A439D2Z6</accession>
<feature type="domain" description="Nucleoside phosphorylase" evidence="2">
    <location>
        <begin position="851"/>
        <end position="1122"/>
    </location>
</feature>
<feature type="compositionally biased region" description="Basic and acidic residues" evidence="1">
    <location>
        <begin position="820"/>
        <end position="832"/>
    </location>
</feature>
<dbReference type="STRING" id="363999.A0A439D2Z6"/>
<evidence type="ECO:0000256" key="1">
    <source>
        <dbReference type="SAM" id="MobiDB-lite"/>
    </source>
</evidence>
<dbReference type="Proteomes" id="UP000286045">
    <property type="component" value="Unassembled WGS sequence"/>
</dbReference>
<dbReference type="Pfam" id="PF01048">
    <property type="entry name" value="PNP_UDP_1"/>
    <property type="match status" value="1"/>
</dbReference>
<name>A0A439D2Z6_9PEZI</name>
<dbReference type="CDD" id="cd09008">
    <property type="entry name" value="MTAN"/>
    <property type="match status" value="1"/>
</dbReference>
<dbReference type="AlphaFoldDB" id="A0A439D2Z6"/>
<evidence type="ECO:0000313" key="3">
    <source>
        <dbReference type="EMBL" id="RWA08778.1"/>
    </source>
</evidence>
<feature type="region of interest" description="Disordered" evidence="1">
    <location>
        <begin position="813"/>
        <end position="832"/>
    </location>
</feature>
<comment type="caution">
    <text evidence="3">The sequence shown here is derived from an EMBL/GenBank/DDBJ whole genome shotgun (WGS) entry which is preliminary data.</text>
</comment>
<keyword evidence="4" id="KW-1185">Reference proteome</keyword>
<dbReference type="InterPro" id="IPR000845">
    <property type="entry name" value="Nucleoside_phosphorylase_d"/>
</dbReference>
<dbReference type="SUPFAM" id="SSF53167">
    <property type="entry name" value="Purine and uridine phosphorylases"/>
    <property type="match status" value="1"/>
</dbReference>
<dbReference type="InterPro" id="IPR035994">
    <property type="entry name" value="Nucleoside_phosphorylase_sf"/>
</dbReference>
<organism evidence="3 4">
    <name type="scientific">Xylaria grammica</name>
    <dbReference type="NCBI Taxonomy" id="363999"/>
    <lineage>
        <taxon>Eukaryota</taxon>
        <taxon>Fungi</taxon>
        <taxon>Dikarya</taxon>
        <taxon>Ascomycota</taxon>
        <taxon>Pezizomycotina</taxon>
        <taxon>Sordariomycetes</taxon>
        <taxon>Xylariomycetidae</taxon>
        <taxon>Xylariales</taxon>
        <taxon>Xylariaceae</taxon>
        <taxon>Xylaria</taxon>
    </lineage>
</organism>
<dbReference type="InterPro" id="IPR053137">
    <property type="entry name" value="NLR-like"/>
</dbReference>
<dbReference type="EMBL" id="RYZI01000184">
    <property type="protein sequence ID" value="RWA08778.1"/>
    <property type="molecule type" value="Genomic_DNA"/>
</dbReference>
<dbReference type="Gene3D" id="3.40.50.1580">
    <property type="entry name" value="Nucleoside phosphorylase domain"/>
    <property type="match status" value="1"/>
</dbReference>
<gene>
    <name evidence="3" type="ORF">EKO27_g6319</name>
</gene>
<dbReference type="GO" id="GO:0003824">
    <property type="term" value="F:catalytic activity"/>
    <property type="evidence" value="ECO:0007669"/>
    <property type="project" value="InterPro"/>
</dbReference>
<reference evidence="3 4" key="1">
    <citation type="submission" date="2018-12" db="EMBL/GenBank/DDBJ databases">
        <title>Draft genome sequence of Xylaria grammica IHI A82.</title>
        <authorList>
            <person name="Buettner E."/>
            <person name="Kellner H."/>
        </authorList>
    </citation>
    <scope>NUCLEOTIDE SEQUENCE [LARGE SCALE GENOMIC DNA]</scope>
    <source>
        <strain evidence="3 4">IHI A82</strain>
    </source>
</reference>
<protein>
    <recommendedName>
        <fullName evidence="2">Nucleoside phosphorylase domain-containing protein</fullName>
    </recommendedName>
</protein>
<sequence length="1148" mass="128992">MSGLPELLEHFIRRLTHGNLSKIHLEAAVLIREFRHWIPQLLRDKHAIFAAQTRKDGGRSPPTPEAEYSTKPKEFMKKWCENLGIKYDASYDAFWVTTEQKYLGNGKTTLNTGAYDIALQSHGYLWLVSSLKKDATMVHNTPNAIKHVRYRIICSLPPFDELGEEDSSRTFRVRFRVDWDPLNYISKQYESKKTRDVLGAALTLTGSFTYAQSTTCVEYMKQTWPSSGEHTIALLKKVLSRPGCWSEGNLPDDTSVSARIFESNLDVVVCGVEDSIAEIGEQIAWIAAAFRVAPGDLGVFGCVPYIQPAPEYPKSAIPGSVHSLDAIFSIQFYFLDNKAESSSSGQCWHNLFKNPTLVQGYPVPFRPYHNRGLEIPIDILANLVEAPCINTFGDKLFLKGFCSMLTPTKQYEDIIIWHLLHNDEGKHISYLDANEYTAPGRIGLDDVAQSRHIVGWCQEANFYTGTSKAVYPVHKPFLPPTTAECLLHGIRVPRGRTIIMQHVFERAHRDKPSYMPEDATLHLEKLNLLKDKHVVLWDVGDERGWLVDGIGAWLHLLRAHLRHQFEDDNREPDLIEPPNPYTARSPLDILKNPENMKLVLIEDEYRGSTCLRTVQDVSDRIFRTLELLMDYQTEAIRRQIRTPRKYLSGWAFRDLAKERELESFAIELPDVGKSWIDFTRAISAVTLFGKGFGEMILPQKSCERWEKLPTGKFYLATSGLVLNRIIADVGSSPDELWRLGRDIVWHNPTGPCKCSEGRGHHSDVTQVLLPECVVRDELQTTNLGKVKDDSAIIFGYNPEQSWIWQDFGNPTRGPSSSLAKGHEEPLPLRDSDLRPEYDRLGSTLMNLSAYTVGIVCALPMEARAMRELLDEHHRPIENYALGRICEQNVVITYLSGQYGTIAAATAAKELGNRFRSIKFGLLVGIGGGCPSEENDIRLGDVVVSSPKDAHPGVIQYDLGKRLTNGAILRTGALRLPPHPLLGAVASLDGDLEGYSRFKALVESVGARKAEYQHPGQKEDVWKSAPCGQCQSGCIDPDIHISKRAPRDSDTPTIHRGLIGSGNMVIRDSIERDRLSKEYGILCIDMEAAGVMHNTVEIPFIVIRGISDYADSHKNDQWHNYAAVTAAAFARVLLERVGGRSWVTEDYLV</sequence>
<evidence type="ECO:0000259" key="2">
    <source>
        <dbReference type="Pfam" id="PF01048"/>
    </source>
</evidence>